<dbReference type="InterPro" id="IPR001789">
    <property type="entry name" value="Sig_transdc_resp-reg_receiver"/>
</dbReference>
<dbReference type="AlphaFoldDB" id="A0A5S9NKQ7"/>
<dbReference type="EMBL" id="CACSIM010000002">
    <property type="protein sequence ID" value="CAA0098698.1"/>
    <property type="molecule type" value="Genomic_DNA"/>
</dbReference>
<evidence type="ECO:0000256" key="1">
    <source>
        <dbReference type="ARBA" id="ARBA00022553"/>
    </source>
</evidence>
<keyword evidence="1 2" id="KW-0597">Phosphoprotein</keyword>
<dbReference type="PANTHER" id="PTHR44591:SF25">
    <property type="entry name" value="CHEMOTAXIS TWO-COMPONENT RESPONSE REGULATOR"/>
    <property type="match status" value="1"/>
</dbReference>
<feature type="domain" description="Response regulatory" evidence="3">
    <location>
        <begin position="3"/>
        <end position="119"/>
    </location>
</feature>
<dbReference type="Gene3D" id="3.40.50.2300">
    <property type="match status" value="1"/>
</dbReference>
<dbReference type="Pfam" id="PF00072">
    <property type="entry name" value="Response_reg"/>
    <property type="match status" value="1"/>
</dbReference>
<organism evidence="4 6">
    <name type="scientific">Zhongshania aliphaticivorans</name>
    <dbReference type="NCBI Taxonomy" id="1470434"/>
    <lineage>
        <taxon>Bacteria</taxon>
        <taxon>Pseudomonadati</taxon>
        <taxon>Pseudomonadota</taxon>
        <taxon>Gammaproteobacteria</taxon>
        <taxon>Cellvibrionales</taxon>
        <taxon>Spongiibacteraceae</taxon>
        <taxon>Zhongshania</taxon>
    </lineage>
</organism>
<dbReference type="RefSeq" id="WP_159268716.1">
    <property type="nucleotide sequence ID" value="NZ_CACSIK010000001.1"/>
</dbReference>
<reference evidence="6 7" key="1">
    <citation type="submission" date="2019-11" db="EMBL/GenBank/DDBJ databases">
        <authorList>
            <person name="Holert J."/>
        </authorList>
    </citation>
    <scope>NUCLEOTIDE SEQUENCE [LARGE SCALE GENOMIC DNA]</scope>
    <source>
        <strain evidence="5">BC3_2A</strain>
        <strain evidence="4">SB11_1A</strain>
    </source>
</reference>
<evidence type="ECO:0000256" key="2">
    <source>
        <dbReference type="PROSITE-ProRule" id="PRU00169"/>
    </source>
</evidence>
<feature type="modified residue" description="4-aspartylphosphate" evidence="2">
    <location>
        <position position="52"/>
    </location>
</feature>
<dbReference type="EMBL" id="CACSIK010000001">
    <property type="protein sequence ID" value="CAA0091277.1"/>
    <property type="molecule type" value="Genomic_DNA"/>
</dbReference>
<dbReference type="PROSITE" id="PS50110">
    <property type="entry name" value="RESPONSE_REGULATORY"/>
    <property type="match status" value="1"/>
</dbReference>
<dbReference type="SUPFAM" id="SSF52172">
    <property type="entry name" value="CheY-like"/>
    <property type="match status" value="1"/>
</dbReference>
<evidence type="ECO:0000313" key="6">
    <source>
        <dbReference type="Proteomes" id="UP000435877"/>
    </source>
</evidence>
<sequence>MANILAVDDSPSMRQLVSMTLRRAGHEVHSLEDGTDALSFAKNQGVDVVLTDVHMPNMDGITLTSELRRLPSYRFTPILMLTTESSSDMKMRGKEAGATGWIVKPFDAEALLRILDRVLEPKGI</sequence>
<evidence type="ECO:0000313" key="5">
    <source>
        <dbReference type="EMBL" id="CAA0098698.1"/>
    </source>
</evidence>
<evidence type="ECO:0000313" key="7">
    <source>
        <dbReference type="Proteomes" id="UP000439591"/>
    </source>
</evidence>
<dbReference type="InterPro" id="IPR050595">
    <property type="entry name" value="Bact_response_regulator"/>
</dbReference>
<evidence type="ECO:0000313" key="4">
    <source>
        <dbReference type="EMBL" id="CAA0091277.1"/>
    </source>
</evidence>
<proteinExistence type="predicted"/>
<evidence type="ECO:0000259" key="3">
    <source>
        <dbReference type="PROSITE" id="PS50110"/>
    </source>
</evidence>
<dbReference type="InterPro" id="IPR011006">
    <property type="entry name" value="CheY-like_superfamily"/>
</dbReference>
<dbReference type="SMART" id="SM00448">
    <property type="entry name" value="REC"/>
    <property type="match status" value="1"/>
</dbReference>
<dbReference type="OrthoDB" id="9800897at2"/>
<gene>
    <name evidence="4" type="primary">cheY_3</name>
    <name evidence="5" type="synonym">cheY_2</name>
    <name evidence="4" type="ORF">IHBHHGIJ_02131</name>
    <name evidence="5" type="ORF">KFEGEMFD_01733</name>
</gene>
<dbReference type="Proteomes" id="UP000435877">
    <property type="component" value="Unassembled WGS sequence"/>
</dbReference>
<name>A0A5S9NKQ7_9GAMM</name>
<dbReference type="GO" id="GO:0000160">
    <property type="term" value="P:phosphorelay signal transduction system"/>
    <property type="evidence" value="ECO:0007669"/>
    <property type="project" value="InterPro"/>
</dbReference>
<keyword evidence="6" id="KW-1185">Reference proteome</keyword>
<protein>
    <submittedName>
        <fullName evidence="4">Chemotaxis protein CheY</fullName>
    </submittedName>
</protein>
<dbReference type="PANTHER" id="PTHR44591">
    <property type="entry name" value="STRESS RESPONSE REGULATOR PROTEIN 1"/>
    <property type="match status" value="1"/>
</dbReference>
<accession>A0A5S9NKQ7</accession>
<dbReference type="Proteomes" id="UP000439591">
    <property type="component" value="Unassembled WGS sequence"/>
</dbReference>